<dbReference type="SUPFAM" id="SSF54523">
    <property type="entry name" value="Pili subunits"/>
    <property type="match status" value="1"/>
</dbReference>
<reference evidence="2 3" key="1">
    <citation type="journal article" date="2017" name="Genome Announc.">
        <title>Draft Genome Sequence of Agrobacterium tumefaciens Biovar 1 Strain 186, Isolated from Walnut.</title>
        <authorList>
            <person name="Poret-Peterson A.T."/>
            <person name="Bhatnagar S."/>
            <person name="McClean A.E."/>
            <person name="Kluepfel D.A."/>
        </authorList>
    </citation>
    <scope>NUCLEOTIDE SEQUENCE [LARGE SCALE GENOMIC DNA]</scope>
    <source>
        <strain evidence="2 3">186</strain>
    </source>
</reference>
<evidence type="ECO:0000313" key="2">
    <source>
        <dbReference type="EMBL" id="QDY93606.1"/>
    </source>
</evidence>
<dbReference type="EMBL" id="CP042274">
    <property type="protein sequence ID" value="QDY93606.1"/>
    <property type="molecule type" value="Genomic_DNA"/>
</dbReference>
<dbReference type="Pfam" id="PF07963">
    <property type="entry name" value="N_methyl"/>
    <property type="match status" value="1"/>
</dbReference>
<dbReference type="AlphaFoldDB" id="A0AAP9J5M1"/>
<feature type="transmembrane region" description="Helical" evidence="1">
    <location>
        <begin position="16"/>
        <end position="39"/>
    </location>
</feature>
<sequence>MMYRAEGAMLAEEDGFSLVEMIVVVAILSMTAMIAFFGLQATQRPKSPAALASDVAHLIQFVRLDAINSRRQRPLVVDMVARTISNERGDRLLSVPAHMEMTVVTGRELVRAEKRATIIFLPDGSSSGGEVSFKSAQASAHLSIPWLTGIPFVKNSGGNHG</sequence>
<name>A0AAP9J5M1_AGRTU</name>
<keyword evidence="1" id="KW-0472">Membrane</keyword>
<dbReference type="InterPro" id="IPR012902">
    <property type="entry name" value="N_methyl_site"/>
</dbReference>
<organism evidence="2 3">
    <name type="scientific">Agrobacterium tumefaciens</name>
    <dbReference type="NCBI Taxonomy" id="358"/>
    <lineage>
        <taxon>Bacteria</taxon>
        <taxon>Pseudomonadati</taxon>
        <taxon>Pseudomonadota</taxon>
        <taxon>Alphaproteobacteria</taxon>
        <taxon>Hyphomicrobiales</taxon>
        <taxon>Rhizobiaceae</taxon>
        <taxon>Rhizobium/Agrobacterium group</taxon>
        <taxon>Agrobacterium</taxon>
        <taxon>Agrobacterium tumefaciens complex</taxon>
    </lineage>
</organism>
<dbReference type="InterPro" id="IPR045584">
    <property type="entry name" value="Pilin-like"/>
</dbReference>
<dbReference type="RefSeq" id="WP_099085443.1">
    <property type="nucleotide sequence ID" value="NZ_CP042274.1"/>
</dbReference>
<evidence type="ECO:0000256" key="1">
    <source>
        <dbReference type="SAM" id="Phobius"/>
    </source>
</evidence>
<accession>A0AAP9J5M1</accession>
<keyword evidence="1" id="KW-1133">Transmembrane helix</keyword>
<evidence type="ECO:0000313" key="3">
    <source>
        <dbReference type="Proteomes" id="UP000222296"/>
    </source>
</evidence>
<dbReference type="Proteomes" id="UP000222296">
    <property type="component" value="Chromosome Circular"/>
</dbReference>
<gene>
    <name evidence="2" type="ORF">CG010_005380</name>
</gene>
<proteinExistence type="predicted"/>
<keyword evidence="1" id="KW-0812">Transmembrane</keyword>
<protein>
    <submittedName>
        <fullName evidence="2">Prepilin-type N-terminal cleavage/methylation domain-containing protein</fullName>
    </submittedName>
</protein>
<dbReference type="NCBIfam" id="TIGR02532">
    <property type="entry name" value="IV_pilin_GFxxxE"/>
    <property type="match status" value="1"/>
</dbReference>